<dbReference type="EC" id="3.1.3.16" evidence="12"/>
<evidence type="ECO:0000256" key="2">
    <source>
        <dbReference type="ARBA" id="ARBA00005676"/>
    </source>
</evidence>
<keyword evidence="16" id="KW-1185">Reference proteome</keyword>
<dbReference type="PANTHER" id="PTHR14732:SF0">
    <property type="entry name" value="RNA POLYMERASE II SUBUNIT B1 CTD PHOSPHATASE RPAP2-RELATED"/>
    <property type="match status" value="1"/>
</dbReference>
<evidence type="ECO:0000256" key="9">
    <source>
        <dbReference type="ARBA" id="ARBA00047761"/>
    </source>
</evidence>
<sequence length="554" mass="62503">MFGMSKGAVFSTSEAKISEAAERAMLEERVQRRLVFEKKAHEIVETLLDNPITDEFLLDCAFAICPQHYQDVVIERSIVKQCGYPLCQRSLQNVPQQKYHISRKTNKVYDITDRKCFCSQFCYKASKFFEAQLSDSPLWTRDMEEPLDIKLLTRDMEADATAASLIAKDNVVFTERVESQDVDEVGGGEKDTPLKEEAVGLLEDDLSNLTFADTRKRERLQELAEVSRLPTTSHAEQKQTVTRKDSSESSQQAVLNQNQEVCLPTVLPSRDDSKDSHAREEIKTRQLRDLKSEENLRQGCSENRGESKSEDTPSNVTADIDASSPGMDLGIASEDLQGVKKKKSKKKPKKSSAQVVKEASLLQSVSRTFVEWITNDTQEFLTEGASSKVSDDSGSVNLAESNLTCDPLAMTSDPSVSTTEPSLPAAKPLPCMDKLKEETEQFSLKVQEFYYGRHLEVKKKEKKAKSGQEKQEEDVDRTIRLPLVDSKSQMAIRRKILSDRLNRTYSEILTPLRLSMRDMSTDLQSLIRTFNLSSTNITFKPAGWTMMSLLLLQM</sequence>
<dbReference type="RefSeq" id="XP_038063984.1">
    <property type="nucleotide sequence ID" value="XM_038208056.1"/>
</dbReference>
<comment type="similarity">
    <text evidence="2 11 12">Belongs to the RPAP2 family.</text>
</comment>
<comment type="function">
    <text evidence="12">Putative RNA polymerase II subunit B1 C-terminal domain (CTD) phosphatase involved in RNA polymerase II transcription regulation.</text>
</comment>
<dbReference type="InterPro" id="IPR039693">
    <property type="entry name" value="Rtr1/RPAP2"/>
</dbReference>
<protein>
    <recommendedName>
        <fullName evidence="12">RNA polymerase II subunit B1 CTD phosphatase RPAP2 homolog</fullName>
        <ecNumber evidence="12">3.1.3.16</ecNumber>
    </recommendedName>
</protein>
<dbReference type="PANTHER" id="PTHR14732">
    <property type="entry name" value="RNA POLYMERASE II SUBUNIT B1 CTD PHOSPHATASE RPAP2-RELATED"/>
    <property type="match status" value="1"/>
</dbReference>
<evidence type="ECO:0000256" key="8">
    <source>
        <dbReference type="ARBA" id="ARBA00023242"/>
    </source>
</evidence>
<evidence type="ECO:0000256" key="5">
    <source>
        <dbReference type="ARBA" id="ARBA00022801"/>
    </source>
</evidence>
<feature type="compositionally biased region" description="Basic residues" evidence="13">
    <location>
        <begin position="339"/>
        <end position="350"/>
    </location>
</feature>
<comment type="catalytic activity">
    <reaction evidence="10 12">
        <text>O-phospho-L-threonyl-[protein] + H2O = L-threonyl-[protein] + phosphate</text>
        <dbReference type="Rhea" id="RHEA:47004"/>
        <dbReference type="Rhea" id="RHEA-COMP:11060"/>
        <dbReference type="Rhea" id="RHEA-COMP:11605"/>
        <dbReference type="ChEBI" id="CHEBI:15377"/>
        <dbReference type="ChEBI" id="CHEBI:30013"/>
        <dbReference type="ChEBI" id="CHEBI:43474"/>
        <dbReference type="ChEBI" id="CHEBI:61977"/>
        <dbReference type="EC" id="3.1.3.16"/>
    </reaction>
</comment>
<evidence type="ECO:0000313" key="15">
    <source>
        <dbReference type="EnsemblMetazoa" id="XP_038063984.1"/>
    </source>
</evidence>
<keyword evidence="7 12" id="KW-0904">Protein phosphatase</keyword>
<comment type="catalytic activity">
    <reaction evidence="9 12">
        <text>O-phospho-L-seryl-[protein] + H2O = L-seryl-[protein] + phosphate</text>
        <dbReference type="Rhea" id="RHEA:20629"/>
        <dbReference type="Rhea" id="RHEA-COMP:9863"/>
        <dbReference type="Rhea" id="RHEA-COMP:11604"/>
        <dbReference type="ChEBI" id="CHEBI:15377"/>
        <dbReference type="ChEBI" id="CHEBI:29999"/>
        <dbReference type="ChEBI" id="CHEBI:43474"/>
        <dbReference type="ChEBI" id="CHEBI:83421"/>
        <dbReference type="EC" id="3.1.3.16"/>
    </reaction>
</comment>
<feature type="compositionally biased region" description="Polar residues" evidence="13">
    <location>
        <begin position="229"/>
        <end position="240"/>
    </location>
</feature>
<dbReference type="GO" id="GO:0008420">
    <property type="term" value="F:RNA polymerase II CTD heptapeptide repeat phosphatase activity"/>
    <property type="evidence" value="ECO:0007669"/>
    <property type="project" value="UniProtKB-UniRule"/>
</dbReference>
<feature type="domain" description="RTR1-type" evidence="14">
    <location>
        <begin position="59"/>
        <end position="142"/>
    </location>
</feature>
<evidence type="ECO:0000256" key="13">
    <source>
        <dbReference type="SAM" id="MobiDB-lite"/>
    </source>
</evidence>
<proteinExistence type="inferred from homology"/>
<dbReference type="InterPro" id="IPR038534">
    <property type="entry name" value="Rtr1/RPAP2_sf"/>
</dbReference>
<keyword evidence="3 12" id="KW-0479">Metal-binding</keyword>
<feature type="compositionally biased region" description="Polar residues" evidence="13">
    <location>
        <begin position="248"/>
        <end position="260"/>
    </location>
</feature>
<dbReference type="AlphaFoldDB" id="A0A914AKN3"/>
<evidence type="ECO:0000256" key="11">
    <source>
        <dbReference type="PROSITE-ProRule" id="PRU00812"/>
    </source>
</evidence>
<accession>A0A914AKN3</accession>
<dbReference type="PROSITE" id="PS51479">
    <property type="entry name" value="ZF_RTR1"/>
    <property type="match status" value="1"/>
</dbReference>
<evidence type="ECO:0000256" key="7">
    <source>
        <dbReference type="ARBA" id="ARBA00022912"/>
    </source>
</evidence>
<feature type="region of interest" description="Disordered" evidence="13">
    <location>
        <begin position="335"/>
        <end position="354"/>
    </location>
</feature>
<keyword evidence="4 12" id="KW-0863">Zinc-finger</keyword>
<dbReference type="Proteomes" id="UP000887568">
    <property type="component" value="Unplaced"/>
</dbReference>
<name>A0A914AKN3_PATMI</name>
<reference evidence="15" key="1">
    <citation type="submission" date="2022-11" db="UniProtKB">
        <authorList>
            <consortium name="EnsemblMetazoa"/>
        </authorList>
    </citation>
    <scope>IDENTIFICATION</scope>
</reference>
<keyword evidence="5 12" id="KW-0378">Hydrolase</keyword>
<dbReference type="InterPro" id="IPR007308">
    <property type="entry name" value="Rtr1/RPAP2_dom"/>
</dbReference>
<dbReference type="GO" id="GO:0043175">
    <property type="term" value="F:RNA polymerase core enzyme binding"/>
    <property type="evidence" value="ECO:0007669"/>
    <property type="project" value="UniProtKB-UniRule"/>
</dbReference>
<comment type="subcellular location">
    <subcellularLocation>
        <location evidence="1 12">Nucleus</location>
    </subcellularLocation>
</comment>
<evidence type="ECO:0000256" key="1">
    <source>
        <dbReference type="ARBA" id="ARBA00004123"/>
    </source>
</evidence>
<feature type="region of interest" description="Disordered" evidence="13">
    <location>
        <begin position="223"/>
        <end position="330"/>
    </location>
</feature>
<organism evidence="15 16">
    <name type="scientific">Patiria miniata</name>
    <name type="common">Bat star</name>
    <name type="synonym">Asterina miniata</name>
    <dbReference type="NCBI Taxonomy" id="46514"/>
    <lineage>
        <taxon>Eukaryota</taxon>
        <taxon>Metazoa</taxon>
        <taxon>Echinodermata</taxon>
        <taxon>Eleutherozoa</taxon>
        <taxon>Asterozoa</taxon>
        <taxon>Asteroidea</taxon>
        <taxon>Valvatacea</taxon>
        <taxon>Valvatida</taxon>
        <taxon>Asterinidae</taxon>
        <taxon>Patiria</taxon>
    </lineage>
</organism>
<keyword evidence="6 12" id="KW-0862">Zinc</keyword>
<evidence type="ECO:0000313" key="16">
    <source>
        <dbReference type="Proteomes" id="UP000887568"/>
    </source>
</evidence>
<dbReference type="GeneID" id="119734522"/>
<feature type="compositionally biased region" description="Basic and acidic residues" evidence="13">
    <location>
        <begin position="269"/>
        <end position="296"/>
    </location>
</feature>
<dbReference type="GO" id="GO:0005634">
    <property type="term" value="C:nucleus"/>
    <property type="evidence" value="ECO:0007669"/>
    <property type="project" value="UniProtKB-SubCell"/>
</dbReference>
<dbReference type="OrthoDB" id="2590500at2759"/>
<evidence type="ECO:0000256" key="10">
    <source>
        <dbReference type="ARBA" id="ARBA00048336"/>
    </source>
</evidence>
<dbReference type="OMA" id="WCTDETL"/>
<dbReference type="EnsemblMetazoa" id="XM_038208056.1">
    <property type="protein sequence ID" value="XP_038063984.1"/>
    <property type="gene ID" value="LOC119734522"/>
</dbReference>
<dbReference type="Pfam" id="PF04181">
    <property type="entry name" value="RPAP2_Rtr1"/>
    <property type="match status" value="1"/>
</dbReference>
<dbReference type="Gene3D" id="1.25.40.820">
    <property type="match status" value="1"/>
</dbReference>
<evidence type="ECO:0000259" key="14">
    <source>
        <dbReference type="PROSITE" id="PS51479"/>
    </source>
</evidence>
<keyword evidence="8 12" id="KW-0539">Nucleus</keyword>
<evidence type="ECO:0000256" key="4">
    <source>
        <dbReference type="ARBA" id="ARBA00022771"/>
    </source>
</evidence>
<dbReference type="GO" id="GO:0005737">
    <property type="term" value="C:cytoplasm"/>
    <property type="evidence" value="ECO:0007669"/>
    <property type="project" value="TreeGrafter"/>
</dbReference>
<dbReference type="GO" id="GO:0008270">
    <property type="term" value="F:zinc ion binding"/>
    <property type="evidence" value="ECO:0007669"/>
    <property type="project" value="UniProtKB-KW"/>
</dbReference>
<evidence type="ECO:0000256" key="6">
    <source>
        <dbReference type="ARBA" id="ARBA00022833"/>
    </source>
</evidence>
<evidence type="ECO:0000256" key="3">
    <source>
        <dbReference type="ARBA" id="ARBA00022723"/>
    </source>
</evidence>
<evidence type="ECO:0000256" key="12">
    <source>
        <dbReference type="RuleBase" id="RU367080"/>
    </source>
</evidence>
<dbReference type="CTD" id="79871"/>